<dbReference type="InterPro" id="IPR016177">
    <property type="entry name" value="DNA-bd_dom_sf"/>
</dbReference>
<dbReference type="SUPFAM" id="SSF54171">
    <property type="entry name" value="DNA-binding domain"/>
    <property type="match status" value="1"/>
</dbReference>
<dbReference type="SMART" id="SM00380">
    <property type="entry name" value="AP2"/>
    <property type="match status" value="1"/>
</dbReference>
<dbReference type="InterPro" id="IPR050913">
    <property type="entry name" value="AP2/ERF_ERF"/>
</dbReference>
<feature type="domain" description="AP2/ERF" evidence="8">
    <location>
        <begin position="79"/>
        <end position="136"/>
    </location>
</feature>
<keyword evidence="7" id="KW-0812">Transmembrane</keyword>
<name>A0A804M686_MAIZE</name>
<protein>
    <recommendedName>
        <fullName evidence="8">AP2/ERF domain-containing protein</fullName>
    </recommendedName>
</protein>
<dbReference type="PANTHER" id="PTHR31194:SF75">
    <property type="entry name" value="AP2_ERF DOMAIN-CONTAINING PROTEIN"/>
    <property type="match status" value="1"/>
</dbReference>
<dbReference type="InterPro" id="IPR036955">
    <property type="entry name" value="AP2/ERF_dom_sf"/>
</dbReference>
<evidence type="ECO:0000256" key="5">
    <source>
        <dbReference type="ARBA" id="ARBA00023242"/>
    </source>
</evidence>
<evidence type="ECO:0000256" key="7">
    <source>
        <dbReference type="SAM" id="Phobius"/>
    </source>
</evidence>
<keyword evidence="4" id="KW-0804">Transcription</keyword>
<accession>A0A804M686</accession>
<evidence type="ECO:0000256" key="6">
    <source>
        <dbReference type="SAM" id="MobiDB-lite"/>
    </source>
</evidence>
<dbReference type="Pfam" id="PF00847">
    <property type="entry name" value="AP2"/>
    <property type="match status" value="1"/>
</dbReference>
<dbReference type="AlphaFoldDB" id="A0A804M686"/>
<comment type="subcellular location">
    <subcellularLocation>
        <location evidence="1">Nucleus</location>
    </subcellularLocation>
</comment>
<dbReference type="PANTHER" id="PTHR31194">
    <property type="entry name" value="SHN SHINE , DNA BINDING / TRANSCRIPTION FACTOR"/>
    <property type="match status" value="1"/>
</dbReference>
<feature type="region of interest" description="Disordered" evidence="6">
    <location>
        <begin position="1"/>
        <end position="68"/>
    </location>
</feature>
<reference evidence="10" key="1">
    <citation type="submission" date="2015-12" db="EMBL/GenBank/DDBJ databases">
        <title>Update maize B73 reference genome by single molecule sequencing technologies.</title>
        <authorList>
            <consortium name="Maize Genome Sequencing Project"/>
            <person name="Ware D."/>
        </authorList>
    </citation>
    <scope>NUCLEOTIDE SEQUENCE [LARGE SCALE GENOMIC DNA]</scope>
    <source>
        <strain evidence="10">cv. B73</strain>
    </source>
</reference>
<dbReference type="GO" id="GO:0005634">
    <property type="term" value="C:nucleus"/>
    <property type="evidence" value="ECO:0000318"/>
    <property type="project" value="GO_Central"/>
</dbReference>
<dbReference type="EnsemblPlants" id="Zm00001eb062200_T001">
    <property type="protein sequence ID" value="Zm00001eb062200_P001"/>
    <property type="gene ID" value="Zm00001eb062200"/>
</dbReference>
<dbReference type="Gene3D" id="3.30.730.10">
    <property type="entry name" value="AP2/ERF domain"/>
    <property type="match status" value="1"/>
</dbReference>
<keyword evidence="5" id="KW-0539">Nucleus</keyword>
<keyword evidence="2" id="KW-0805">Transcription regulation</keyword>
<organism evidence="9 10">
    <name type="scientific">Zea mays</name>
    <name type="common">Maize</name>
    <dbReference type="NCBI Taxonomy" id="4577"/>
    <lineage>
        <taxon>Eukaryota</taxon>
        <taxon>Viridiplantae</taxon>
        <taxon>Streptophyta</taxon>
        <taxon>Embryophyta</taxon>
        <taxon>Tracheophyta</taxon>
        <taxon>Spermatophyta</taxon>
        <taxon>Magnoliopsida</taxon>
        <taxon>Liliopsida</taxon>
        <taxon>Poales</taxon>
        <taxon>Poaceae</taxon>
        <taxon>PACMAD clade</taxon>
        <taxon>Panicoideae</taxon>
        <taxon>Andropogonodae</taxon>
        <taxon>Andropogoneae</taxon>
        <taxon>Tripsacinae</taxon>
        <taxon>Zea</taxon>
    </lineage>
</organism>
<evidence type="ECO:0000256" key="2">
    <source>
        <dbReference type="ARBA" id="ARBA00023015"/>
    </source>
</evidence>
<dbReference type="GO" id="GO:0003700">
    <property type="term" value="F:DNA-binding transcription factor activity"/>
    <property type="evidence" value="ECO:0000318"/>
    <property type="project" value="GO_Central"/>
</dbReference>
<dbReference type="InParanoid" id="A0A804M686"/>
<evidence type="ECO:0000259" key="8">
    <source>
        <dbReference type="PROSITE" id="PS51032"/>
    </source>
</evidence>
<evidence type="ECO:0000313" key="10">
    <source>
        <dbReference type="Proteomes" id="UP000007305"/>
    </source>
</evidence>
<evidence type="ECO:0000256" key="3">
    <source>
        <dbReference type="ARBA" id="ARBA00023125"/>
    </source>
</evidence>
<keyword evidence="3" id="KW-0238">DNA-binding</keyword>
<proteinExistence type="predicted"/>
<sequence length="284" mass="31152">MGTNPHLQELAASAVAASEPPPRARVVRILVHDADATDSSSSEDEAPPLLPRRRSRGGSSSLSVRRRVMEPAGASSAVRFRGVRRRPWGRWAAEIRDPHNRRRLWLGTFDTAEEAANAYDAANIRFRGVSATTNFPAARYSPPPKPAKPIISLTPEPGKVITLPPVPVKPTFPVQVKEVGGSWGGLIKGARSEVKAFCTQASMEDDPQGAPEVSGLCRWLWPACRPCCLHLRGGGWRWLMVQVSAITIARGFIVYLHGIIITWYCIILVSVKLLMWKPMTLAVL</sequence>
<dbReference type="Proteomes" id="UP000007305">
    <property type="component" value="Chromosome 1"/>
</dbReference>
<dbReference type="GO" id="GO:0000976">
    <property type="term" value="F:transcription cis-regulatory region binding"/>
    <property type="evidence" value="ECO:0000318"/>
    <property type="project" value="GO_Central"/>
</dbReference>
<reference evidence="9" key="2">
    <citation type="submission" date="2019-07" db="EMBL/GenBank/DDBJ databases">
        <authorList>
            <person name="Seetharam A."/>
            <person name="Woodhouse M."/>
            <person name="Cannon E."/>
        </authorList>
    </citation>
    <scope>NUCLEOTIDE SEQUENCE [LARGE SCALE GENOMIC DNA]</scope>
    <source>
        <strain evidence="9">cv. B73</strain>
    </source>
</reference>
<evidence type="ECO:0000313" key="9">
    <source>
        <dbReference type="EnsemblPlants" id="Zm00001eb062200_P001"/>
    </source>
</evidence>
<dbReference type="FunFam" id="3.30.730.10:FF:000001">
    <property type="entry name" value="Ethylene-responsive transcription factor 2"/>
    <property type="match status" value="1"/>
</dbReference>
<keyword evidence="7" id="KW-0472">Membrane</keyword>
<keyword evidence="10" id="KW-1185">Reference proteome</keyword>
<dbReference type="CDD" id="cd00018">
    <property type="entry name" value="AP2"/>
    <property type="match status" value="1"/>
</dbReference>
<dbReference type="PROSITE" id="PS51032">
    <property type="entry name" value="AP2_ERF"/>
    <property type="match status" value="1"/>
</dbReference>
<dbReference type="Gramene" id="Zm00001eb062200_T001">
    <property type="protein sequence ID" value="Zm00001eb062200_P001"/>
    <property type="gene ID" value="Zm00001eb062200"/>
</dbReference>
<evidence type="ECO:0000256" key="1">
    <source>
        <dbReference type="ARBA" id="ARBA00004123"/>
    </source>
</evidence>
<dbReference type="FunCoup" id="A0A804M686">
    <property type="interactions" value="505"/>
</dbReference>
<dbReference type="PRINTS" id="PR00367">
    <property type="entry name" value="ETHRSPELEMNT"/>
</dbReference>
<keyword evidence="7" id="KW-1133">Transmembrane helix</keyword>
<dbReference type="InterPro" id="IPR001471">
    <property type="entry name" value="AP2/ERF_dom"/>
</dbReference>
<reference evidence="9" key="3">
    <citation type="submission" date="2021-05" db="UniProtKB">
        <authorList>
            <consortium name="EnsemblPlants"/>
        </authorList>
    </citation>
    <scope>IDENTIFICATION</scope>
    <source>
        <strain evidence="9">cv. B73</strain>
    </source>
</reference>
<evidence type="ECO:0000256" key="4">
    <source>
        <dbReference type="ARBA" id="ARBA00023163"/>
    </source>
</evidence>
<feature type="transmembrane region" description="Helical" evidence="7">
    <location>
        <begin position="252"/>
        <end position="275"/>
    </location>
</feature>